<protein>
    <submittedName>
        <fullName evidence="1">Uncharacterized protein</fullName>
    </submittedName>
</protein>
<reference evidence="1 2" key="1">
    <citation type="submission" date="2024-04" db="EMBL/GenBank/DDBJ databases">
        <title>Defined microbial consortia suppress multidrug-resistant proinflammatory Enterobacteriaceae via ecological control.</title>
        <authorList>
            <person name="Furuichi M."/>
            <person name="Kawaguchi T."/>
            <person name="Pust M."/>
            <person name="Yasuma K."/>
            <person name="Plichta D."/>
            <person name="Hasegawa N."/>
            <person name="Ohya T."/>
            <person name="Bhattarai S."/>
            <person name="Sasajima S."/>
            <person name="Aoto Y."/>
            <person name="Tuganbaev T."/>
            <person name="Yaginuma M."/>
            <person name="Ueda M."/>
            <person name="Okahashi N."/>
            <person name="Amafuji K."/>
            <person name="Kiridooshi Y."/>
            <person name="Sugita K."/>
            <person name="Strazar M."/>
            <person name="Skelly A."/>
            <person name="Suda W."/>
            <person name="Hattori M."/>
            <person name="Nakamoto N."/>
            <person name="Caballero S."/>
            <person name="Norman J."/>
            <person name="Olle B."/>
            <person name="Tanoue T."/>
            <person name="Arita M."/>
            <person name="Bucci V."/>
            <person name="Atarashi K."/>
            <person name="Xavier R."/>
            <person name="Honda K."/>
        </authorList>
    </citation>
    <scope>NUCLEOTIDE SEQUENCE [LARGE SCALE GENOMIC DNA]</scope>
    <source>
        <strain evidence="2">k34-0107-D12</strain>
    </source>
</reference>
<dbReference type="EMBL" id="BAABZQ010000001">
    <property type="protein sequence ID" value="GAA6497926.1"/>
    <property type="molecule type" value="Genomic_DNA"/>
</dbReference>
<sequence>MVSYTDRIESLCSRTVRTDGSSGEWFPEGRYMTREGFRSAVWMRPSFARAFSTSRTVRIPTWYISQSWLMEGSALP</sequence>
<gene>
    <name evidence="1" type="ORF">K340107D12_07420</name>
</gene>
<keyword evidence="2" id="KW-1185">Reference proteome</keyword>
<accession>A0ABQ0BN37</accession>
<evidence type="ECO:0000313" key="1">
    <source>
        <dbReference type="EMBL" id="GAA6497926.1"/>
    </source>
</evidence>
<dbReference type="Proteomes" id="UP001600941">
    <property type="component" value="Unassembled WGS sequence"/>
</dbReference>
<evidence type="ECO:0000313" key="2">
    <source>
        <dbReference type="Proteomes" id="UP001600941"/>
    </source>
</evidence>
<name>A0ABQ0BN37_9FIRM</name>
<proteinExistence type="predicted"/>
<comment type="caution">
    <text evidence="1">The sequence shown here is derived from an EMBL/GenBank/DDBJ whole genome shotgun (WGS) entry which is preliminary data.</text>
</comment>
<organism evidence="1 2">
    <name type="scientific">Blautia parvula</name>
    <dbReference type="NCBI Taxonomy" id="2877527"/>
    <lineage>
        <taxon>Bacteria</taxon>
        <taxon>Bacillati</taxon>
        <taxon>Bacillota</taxon>
        <taxon>Clostridia</taxon>
        <taxon>Lachnospirales</taxon>
        <taxon>Lachnospiraceae</taxon>
        <taxon>Blautia</taxon>
    </lineage>
</organism>